<evidence type="ECO:0000313" key="1">
    <source>
        <dbReference type="EMBL" id="CAF4138513.1"/>
    </source>
</evidence>
<organism evidence="1 2">
    <name type="scientific">Rotaria sordida</name>
    <dbReference type="NCBI Taxonomy" id="392033"/>
    <lineage>
        <taxon>Eukaryota</taxon>
        <taxon>Metazoa</taxon>
        <taxon>Spiralia</taxon>
        <taxon>Gnathifera</taxon>
        <taxon>Rotifera</taxon>
        <taxon>Eurotatoria</taxon>
        <taxon>Bdelloidea</taxon>
        <taxon>Philodinida</taxon>
        <taxon>Philodinidae</taxon>
        <taxon>Rotaria</taxon>
    </lineage>
</organism>
<dbReference type="EMBL" id="CAJOBD010009606">
    <property type="protein sequence ID" value="CAF4138513.1"/>
    <property type="molecule type" value="Genomic_DNA"/>
</dbReference>
<gene>
    <name evidence="1" type="ORF">JBS370_LOCUS33377</name>
</gene>
<sequence length="81" mass="9647">MSEHIKDISEFIIHAVKNKMIYVPDYLHEYVDYKIKRWIDSAFQARIMREDDHFVLDIAKTDGQIVQKHRTIIVLDKDTGT</sequence>
<dbReference type="Proteomes" id="UP000663836">
    <property type="component" value="Unassembled WGS sequence"/>
</dbReference>
<reference evidence="1" key="1">
    <citation type="submission" date="2021-02" db="EMBL/GenBank/DDBJ databases">
        <authorList>
            <person name="Nowell W R."/>
        </authorList>
    </citation>
    <scope>NUCLEOTIDE SEQUENCE</scope>
</reference>
<dbReference type="AlphaFoldDB" id="A0A819X950"/>
<comment type="caution">
    <text evidence="1">The sequence shown here is derived from an EMBL/GenBank/DDBJ whole genome shotgun (WGS) entry which is preliminary data.</text>
</comment>
<accession>A0A819X950</accession>
<proteinExistence type="predicted"/>
<evidence type="ECO:0000313" key="2">
    <source>
        <dbReference type="Proteomes" id="UP000663836"/>
    </source>
</evidence>
<name>A0A819X950_9BILA</name>
<protein>
    <submittedName>
        <fullName evidence="1">Uncharacterized protein</fullName>
    </submittedName>
</protein>